<evidence type="ECO:0000313" key="20">
    <source>
        <dbReference type="Ensembl" id="ENSPCEP00000026029.1"/>
    </source>
</evidence>
<keyword evidence="5" id="KW-0765">Sulfation</keyword>
<evidence type="ECO:0000313" key="21">
    <source>
        <dbReference type="Proteomes" id="UP000694393"/>
    </source>
</evidence>
<dbReference type="GO" id="GO:0006954">
    <property type="term" value="P:inflammatory response"/>
    <property type="evidence" value="ECO:0007669"/>
    <property type="project" value="InterPro"/>
</dbReference>
<dbReference type="InterPro" id="IPR017452">
    <property type="entry name" value="GPCR_Rhodpsn_7TM"/>
</dbReference>
<dbReference type="Proteomes" id="UP000694393">
    <property type="component" value="Unplaced"/>
</dbReference>
<dbReference type="InterPro" id="IPR050119">
    <property type="entry name" value="CCR1-9-like"/>
</dbReference>
<dbReference type="GO" id="GO:0016493">
    <property type="term" value="F:C-C chemokine receptor activity"/>
    <property type="evidence" value="ECO:0007669"/>
    <property type="project" value="TreeGrafter"/>
</dbReference>
<evidence type="ECO:0000256" key="17">
    <source>
        <dbReference type="SAM" id="MobiDB-lite"/>
    </source>
</evidence>
<evidence type="ECO:0000256" key="5">
    <source>
        <dbReference type="ARBA" id="ARBA00022641"/>
    </source>
</evidence>
<dbReference type="GO" id="GO:0007204">
    <property type="term" value="P:positive regulation of cytosolic calcium ion concentration"/>
    <property type="evidence" value="ECO:0007669"/>
    <property type="project" value="TreeGrafter"/>
</dbReference>
<feature type="domain" description="G-protein coupled receptors family 1 profile" evidence="19">
    <location>
        <begin position="82"/>
        <end position="334"/>
    </location>
</feature>
<evidence type="ECO:0000256" key="13">
    <source>
        <dbReference type="ARBA" id="ARBA00023180"/>
    </source>
</evidence>
<dbReference type="GO" id="GO:0009897">
    <property type="term" value="C:external side of plasma membrane"/>
    <property type="evidence" value="ECO:0007669"/>
    <property type="project" value="TreeGrafter"/>
</dbReference>
<dbReference type="PANTHER" id="PTHR10489">
    <property type="entry name" value="CELL ADHESION MOLECULE"/>
    <property type="match status" value="1"/>
</dbReference>
<feature type="transmembrane region" description="Helical" evidence="18">
    <location>
        <begin position="179"/>
        <end position="202"/>
    </location>
</feature>
<dbReference type="SUPFAM" id="SSF81321">
    <property type="entry name" value="Family A G protein-coupled receptor-like"/>
    <property type="match status" value="1"/>
</dbReference>
<dbReference type="CDD" id="cd15180">
    <property type="entry name" value="7tmA_CXCR3"/>
    <property type="match status" value="1"/>
</dbReference>
<evidence type="ECO:0000256" key="16">
    <source>
        <dbReference type="RuleBase" id="RU000688"/>
    </source>
</evidence>
<dbReference type="InterPro" id="IPR000276">
    <property type="entry name" value="GPCR_Rhodpsn"/>
</dbReference>
<comment type="subcellular location">
    <subcellularLocation>
        <location evidence="1">Cell membrane</location>
        <topology evidence="1">Multi-pass membrane protein</topology>
    </subcellularLocation>
</comment>
<evidence type="ECO:0000259" key="19">
    <source>
        <dbReference type="PROSITE" id="PS50262"/>
    </source>
</evidence>
<feature type="region of interest" description="Disordered" evidence="17">
    <location>
        <begin position="366"/>
        <end position="386"/>
    </location>
</feature>
<keyword evidence="3" id="KW-1003">Cell membrane</keyword>
<keyword evidence="9 16" id="KW-0297">G-protein coupled receptor</keyword>
<evidence type="ECO:0000256" key="8">
    <source>
        <dbReference type="ARBA" id="ARBA00022989"/>
    </source>
</evidence>
<evidence type="ECO:0000256" key="1">
    <source>
        <dbReference type="ARBA" id="ARBA00004651"/>
    </source>
</evidence>
<dbReference type="GO" id="GO:0006955">
    <property type="term" value="P:immune response"/>
    <property type="evidence" value="ECO:0007669"/>
    <property type="project" value="TreeGrafter"/>
</dbReference>
<dbReference type="GO" id="GO:0002685">
    <property type="term" value="P:regulation of leukocyte migration"/>
    <property type="evidence" value="ECO:0007669"/>
    <property type="project" value="InterPro"/>
</dbReference>
<dbReference type="Gene3D" id="1.20.1070.10">
    <property type="entry name" value="Rhodopsin 7-helix transmembrane proteins"/>
    <property type="match status" value="1"/>
</dbReference>
<dbReference type="PRINTS" id="PR00657">
    <property type="entry name" value="CCCHEMOKINER"/>
</dbReference>
<dbReference type="InterPro" id="IPR000355">
    <property type="entry name" value="Chemokine_rcpt"/>
</dbReference>
<keyword evidence="8 18" id="KW-1133">Transmembrane helix</keyword>
<evidence type="ECO:0000256" key="6">
    <source>
        <dbReference type="ARBA" id="ARBA00022657"/>
    </source>
</evidence>
<feature type="transmembrane region" description="Helical" evidence="18">
    <location>
        <begin position="314"/>
        <end position="337"/>
    </location>
</feature>
<evidence type="ECO:0000256" key="15">
    <source>
        <dbReference type="ARBA" id="ARBA00030908"/>
    </source>
</evidence>
<evidence type="ECO:0000256" key="10">
    <source>
        <dbReference type="ARBA" id="ARBA00023136"/>
    </source>
</evidence>
<keyword evidence="11" id="KW-1015">Disulfide bond</keyword>
<dbReference type="GO" id="GO:0001525">
    <property type="term" value="P:angiogenesis"/>
    <property type="evidence" value="ECO:0007669"/>
    <property type="project" value="UniProtKB-KW"/>
</dbReference>
<proteinExistence type="inferred from homology"/>
<evidence type="ECO:0000256" key="9">
    <source>
        <dbReference type="ARBA" id="ARBA00023040"/>
    </source>
</evidence>
<keyword evidence="10 18" id="KW-0472">Membrane</keyword>
<protein>
    <recommendedName>
        <fullName evidence="2">C-X-C chemokine receptor type 3</fullName>
    </recommendedName>
    <alternativeName>
        <fullName evidence="15">Interferon-inducible protein 10 receptor</fullName>
    </alternativeName>
</protein>
<dbReference type="InterPro" id="IPR004070">
    <property type="entry name" value="Chemokine_CXCR3"/>
</dbReference>
<feature type="transmembrane region" description="Helical" evidence="18">
    <location>
        <begin position="271"/>
        <end position="294"/>
    </location>
</feature>
<dbReference type="PROSITE" id="PS50262">
    <property type="entry name" value="G_PROTEIN_RECEP_F1_2"/>
    <property type="match status" value="1"/>
</dbReference>
<keyword evidence="14 16" id="KW-0807">Transducer</keyword>
<keyword evidence="13" id="KW-0325">Glycoprotein</keyword>
<dbReference type="GO" id="GO:0019722">
    <property type="term" value="P:calcium-mediated signaling"/>
    <property type="evidence" value="ECO:0007669"/>
    <property type="project" value="TreeGrafter"/>
</dbReference>
<evidence type="ECO:0000256" key="4">
    <source>
        <dbReference type="ARBA" id="ARBA00022500"/>
    </source>
</evidence>
<feature type="transmembrane region" description="Helical" evidence="18">
    <location>
        <begin position="66"/>
        <end position="91"/>
    </location>
</feature>
<dbReference type="GO" id="GO:0060326">
    <property type="term" value="P:cell chemotaxis"/>
    <property type="evidence" value="ECO:0007669"/>
    <property type="project" value="TreeGrafter"/>
</dbReference>
<accession>A0A8C8SXD0</accession>
<evidence type="ECO:0000256" key="18">
    <source>
        <dbReference type="SAM" id="Phobius"/>
    </source>
</evidence>
<reference evidence="20" key="2">
    <citation type="submission" date="2025-09" db="UniProtKB">
        <authorList>
            <consortium name="Ensembl"/>
        </authorList>
    </citation>
    <scope>IDENTIFICATION</scope>
</reference>
<dbReference type="PRINTS" id="PR00237">
    <property type="entry name" value="GPCRRHODOPSN"/>
</dbReference>
<dbReference type="Pfam" id="PF00001">
    <property type="entry name" value="7tm_1"/>
    <property type="match status" value="1"/>
</dbReference>
<dbReference type="PANTHER" id="PTHR10489:SF671">
    <property type="entry name" value="C-X-C CHEMOKINE RECEPTOR TYPE 3"/>
    <property type="match status" value="1"/>
</dbReference>
<organism evidence="20 21">
    <name type="scientific">Pelusios castaneus</name>
    <name type="common">West African mud turtle</name>
    <dbReference type="NCBI Taxonomy" id="367368"/>
    <lineage>
        <taxon>Eukaryota</taxon>
        <taxon>Metazoa</taxon>
        <taxon>Chordata</taxon>
        <taxon>Craniata</taxon>
        <taxon>Vertebrata</taxon>
        <taxon>Euteleostomi</taxon>
        <taxon>Archelosauria</taxon>
        <taxon>Testudinata</taxon>
        <taxon>Testudines</taxon>
        <taxon>Pleurodira</taxon>
        <taxon>Pelomedusidae</taxon>
        <taxon>Pelusios</taxon>
    </lineage>
</organism>
<evidence type="ECO:0000256" key="14">
    <source>
        <dbReference type="ARBA" id="ARBA00023224"/>
    </source>
</evidence>
<keyword evidence="21" id="KW-1185">Reference proteome</keyword>
<keyword evidence="7 16" id="KW-0812">Transmembrane</keyword>
<keyword evidence="4" id="KW-0145">Chemotaxis</keyword>
<keyword evidence="12 16" id="KW-0675">Receptor</keyword>
<sequence length="386" mass="43894">MAGWEENPEVLLSVRSTRPHCSDHISEEFSDYLENISISPDYYNESDTCCSVPPCTSDSTQAFDRIFLPVFYSLLFPLGLSGNCMVIAVLLQCKRPLAGTDVFLLNLALADVLLVVTLPFWAVQAVHGWVFRTGICKVVGSIFKINFYSSIFFLVCISFDRYLSIVHAVHMYKRSKSRLMVASCLVVWAVCILLTMPDFLYLEVKQDHRLNMTLCSHSFEVSTSRRWKTALRVAYHILGFFLPLAGMSYCYICIAHTLLRSQGFHKHKAIRVILMVVGVFFLCWTPYHLALLANTLIDTQVLGRNCERESRLDIALSITASLGYLHCCLNPMLYAFIGSKFRTKFLQLLGHVGCVSREFLRRHLPTPSQRRDSSWSETTEASYMGI</sequence>
<feature type="transmembrane region" description="Helical" evidence="18">
    <location>
        <begin position="233"/>
        <end position="259"/>
    </location>
</feature>
<evidence type="ECO:0000256" key="12">
    <source>
        <dbReference type="ARBA" id="ARBA00023170"/>
    </source>
</evidence>
<comment type="similarity">
    <text evidence="16">Belongs to the G-protein coupled receptor 1 family.</text>
</comment>
<evidence type="ECO:0000256" key="7">
    <source>
        <dbReference type="ARBA" id="ARBA00022692"/>
    </source>
</evidence>
<feature type="transmembrane region" description="Helical" evidence="18">
    <location>
        <begin position="103"/>
        <end position="122"/>
    </location>
</feature>
<dbReference type="Ensembl" id="ENSPCET00000026895.1">
    <property type="protein sequence ID" value="ENSPCEP00000026029.1"/>
    <property type="gene ID" value="ENSPCEG00000019563.1"/>
</dbReference>
<dbReference type="PRINTS" id="PR01532">
    <property type="entry name" value="CXCCHMKINER3"/>
</dbReference>
<dbReference type="PROSITE" id="PS00237">
    <property type="entry name" value="G_PROTEIN_RECEP_F1_1"/>
    <property type="match status" value="1"/>
</dbReference>
<dbReference type="FunFam" id="1.20.1070.10:FF:000159">
    <property type="entry name" value="C-X-C chemokine receptor type 3"/>
    <property type="match status" value="1"/>
</dbReference>
<name>A0A8C8SXD0_9SAUR</name>
<dbReference type="GO" id="GO:0016494">
    <property type="term" value="F:C-X-C chemokine receptor activity"/>
    <property type="evidence" value="ECO:0007669"/>
    <property type="project" value="InterPro"/>
</dbReference>
<evidence type="ECO:0000256" key="3">
    <source>
        <dbReference type="ARBA" id="ARBA00022475"/>
    </source>
</evidence>
<evidence type="ECO:0000256" key="2">
    <source>
        <dbReference type="ARBA" id="ARBA00020038"/>
    </source>
</evidence>
<feature type="compositionally biased region" description="Polar residues" evidence="17">
    <location>
        <begin position="375"/>
        <end position="386"/>
    </location>
</feature>
<dbReference type="AlphaFoldDB" id="A0A8C8SXD0"/>
<reference evidence="20" key="1">
    <citation type="submission" date="2025-08" db="UniProtKB">
        <authorList>
            <consortium name="Ensembl"/>
        </authorList>
    </citation>
    <scope>IDENTIFICATION</scope>
</reference>
<evidence type="ECO:0000256" key="11">
    <source>
        <dbReference type="ARBA" id="ARBA00023157"/>
    </source>
</evidence>
<feature type="transmembrane region" description="Helical" evidence="18">
    <location>
        <begin position="142"/>
        <end position="159"/>
    </location>
</feature>
<keyword evidence="6" id="KW-0037">Angiogenesis</keyword>
<dbReference type="GO" id="GO:0019957">
    <property type="term" value="F:C-C chemokine binding"/>
    <property type="evidence" value="ECO:0007669"/>
    <property type="project" value="TreeGrafter"/>
</dbReference>